<keyword evidence="2" id="KW-1185">Reference proteome</keyword>
<dbReference type="GeneID" id="80020356"/>
<dbReference type="EMBL" id="MW291017">
    <property type="protein sequence ID" value="QPL14099.1"/>
    <property type="molecule type" value="Genomic_DNA"/>
</dbReference>
<accession>A0A7T0M119</accession>
<protein>
    <submittedName>
        <fullName evidence="1">ADP-ribosyltransferase</fullName>
    </submittedName>
</protein>
<proteinExistence type="predicted"/>
<name>A0A7T0M119_9CAUD</name>
<evidence type="ECO:0000313" key="2">
    <source>
        <dbReference type="Proteomes" id="UP000595090"/>
    </source>
</evidence>
<sequence>MSSPRTLPAARYFHGGVPGLAPGGLLLPPETTGTARTLTADVLDMGGAARLDRVYVTGAREVARVYAALYPDGALYEVVPDGDLVADPDCLVAGVSWECPAARVVRVVDPVVLERARPFEAWLRKLDRATGEAGTA</sequence>
<gene>
    <name evidence="1" type="primary">70</name>
    <name evidence="1" type="ORF">SEA_TURKISHDELIGHT_70</name>
</gene>
<dbReference type="RefSeq" id="YP_010755686.1">
    <property type="nucleotide sequence ID" value="NC_073473.1"/>
</dbReference>
<dbReference type="Proteomes" id="UP000595090">
    <property type="component" value="Segment"/>
</dbReference>
<organism evidence="1 2">
    <name type="scientific">Streptomyces phage TurkishDelight</name>
    <dbReference type="NCBI Taxonomy" id="2793708"/>
    <lineage>
        <taxon>Viruses</taxon>
        <taxon>Duplodnaviria</taxon>
        <taxon>Heunggongvirae</taxon>
        <taxon>Uroviricota</taxon>
        <taxon>Caudoviricetes</taxon>
        <taxon>Dolmabahcevirus</taxon>
        <taxon>Dolmabahcevirus turkishdelight</taxon>
    </lineage>
</organism>
<evidence type="ECO:0000313" key="1">
    <source>
        <dbReference type="EMBL" id="QPL14099.1"/>
    </source>
</evidence>
<reference evidence="1 2" key="1">
    <citation type="submission" date="2020-11" db="EMBL/GenBank/DDBJ databases">
        <authorList>
            <person name="Asamoah-Frimpong E.A."/>
            <person name="Attaran A."/>
            <person name="Berhane B."/>
            <person name="Boone B.K."/>
            <person name="Cesta G."/>
            <person name="Chorbajian C."/>
            <person name="Cowan J.T."/>
            <person name="Datu D.V."/>
            <person name="Der L."/>
            <person name="Egbunine A.O."/>
            <person name="Giampietro H."/>
            <person name="Gunnison R.P."/>
            <person name="Joseph M.A."/>
            <person name="Kiewe T."/>
            <person name="Oboh E.C."/>
            <person name="O'Neill K."/>
            <person name="Oxlaj J.A."/>
            <person name="Patel A.K."/>
            <person name="Saqaf K."/>
            <person name="Vuong K."/>
            <person name="Walker C."/>
            <person name="Wikina T."/>
            <person name="Yan T."/>
            <person name="Avazpour P."/>
            <person name="Kim F.M."/>
            <person name="Mason K.J."/>
            <person name="Nguyen D.A."/>
            <person name="Pettit S.M."/>
            <person name="Zhou O.J."/>
            <person name="Brissett D.L."/>
            <person name="Gualtieri C."/>
            <person name="Hufford T.M."/>
            <person name="Ko J.M."/>
            <person name="Novak J.K."/>
            <person name="Smith Z.M."/>
            <person name="Erill I."/>
            <person name="Caruso S.M."/>
            <person name="Garlena R.A."/>
            <person name="Russell D.A."/>
            <person name="Pope W.H."/>
            <person name="Jacobs-Sera D."/>
            <person name="Hatfull G.F."/>
        </authorList>
    </citation>
    <scope>NUCLEOTIDE SEQUENCE [LARGE SCALE GENOMIC DNA]</scope>
</reference>
<dbReference type="KEGG" id="vg:80020356"/>